<organism evidence="9 10">
    <name type="scientific">Vagococcus elongatus</name>
    <dbReference type="NCBI Taxonomy" id="180344"/>
    <lineage>
        <taxon>Bacteria</taxon>
        <taxon>Bacillati</taxon>
        <taxon>Bacillota</taxon>
        <taxon>Bacilli</taxon>
        <taxon>Lactobacillales</taxon>
        <taxon>Enterococcaceae</taxon>
        <taxon>Vagococcus</taxon>
    </lineage>
</organism>
<evidence type="ECO:0000256" key="7">
    <source>
        <dbReference type="ARBA" id="ARBA00022777"/>
    </source>
</evidence>
<evidence type="ECO:0000259" key="8">
    <source>
        <dbReference type="PROSITE" id="PS51101"/>
    </source>
</evidence>
<protein>
    <submittedName>
        <fullName evidence="9">PTS fructose transporter subunit IIB</fullName>
    </submittedName>
</protein>
<feature type="domain" description="PTS EIIB type-4" evidence="8">
    <location>
        <begin position="1"/>
        <end position="163"/>
    </location>
</feature>
<sequence>MQIQLARIDDRLIHGQVATVWVKMLNIERILVVGREVTQNPMRKTMLMQAAPPGIKVHVITPEKLIENFNHPLFMNVRVMLLFTNPLEVVQVVEGGVVLTSVNVGGMSYTNGKKMVSNFVAVDEKDVEAFYYLSDRGIEIETRKVIADNKQDLMELIRKKKLF</sequence>
<keyword evidence="2" id="KW-0813">Transport</keyword>
<proteinExistence type="predicted"/>
<keyword evidence="10" id="KW-1185">Reference proteome</keyword>
<dbReference type="GO" id="GO:0008982">
    <property type="term" value="F:protein-N(PI)-phosphohistidine-sugar phosphotransferase activity"/>
    <property type="evidence" value="ECO:0007669"/>
    <property type="project" value="InterPro"/>
</dbReference>
<dbReference type="EMBL" id="NGKA01000006">
    <property type="protein sequence ID" value="RSU13030.1"/>
    <property type="molecule type" value="Genomic_DNA"/>
</dbReference>
<evidence type="ECO:0000256" key="6">
    <source>
        <dbReference type="ARBA" id="ARBA00022683"/>
    </source>
</evidence>
<evidence type="ECO:0000256" key="5">
    <source>
        <dbReference type="ARBA" id="ARBA00022679"/>
    </source>
</evidence>
<dbReference type="GO" id="GO:0016301">
    <property type="term" value="F:kinase activity"/>
    <property type="evidence" value="ECO:0007669"/>
    <property type="project" value="UniProtKB-KW"/>
</dbReference>
<dbReference type="InterPro" id="IPR004720">
    <property type="entry name" value="PTS_IIB_sorbose-sp"/>
</dbReference>
<dbReference type="PROSITE" id="PS51101">
    <property type="entry name" value="PTS_EIIB_TYPE_4"/>
    <property type="match status" value="1"/>
</dbReference>
<accession>A0A430AY79</accession>
<dbReference type="AlphaFoldDB" id="A0A430AY79"/>
<dbReference type="Proteomes" id="UP000287605">
    <property type="component" value="Unassembled WGS sequence"/>
</dbReference>
<dbReference type="InterPro" id="IPR036667">
    <property type="entry name" value="PTS_IIB_sorbose-sp_sf"/>
</dbReference>
<dbReference type="SUPFAM" id="SSF52728">
    <property type="entry name" value="PTS IIb component"/>
    <property type="match status" value="1"/>
</dbReference>
<dbReference type="OrthoDB" id="9788818at2"/>
<dbReference type="Gene3D" id="3.40.35.10">
    <property type="entry name" value="Phosphotransferase system, sorbose subfamily IIB component"/>
    <property type="match status" value="1"/>
</dbReference>
<keyword evidence="7" id="KW-0418">Kinase</keyword>
<dbReference type="RefSeq" id="WP_126808027.1">
    <property type="nucleotide sequence ID" value="NZ_NGKA01000006.1"/>
</dbReference>
<reference evidence="9 10" key="1">
    <citation type="submission" date="2017-05" db="EMBL/GenBank/DDBJ databases">
        <title>Vagococcus spp. assemblies.</title>
        <authorList>
            <person name="Gulvik C.A."/>
        </authorList>
    </citation>
    <scope>NUCLEOTIDE SEQUENCE [LARGE SCALE GENOMIC DNA]</scope>
    <source>
        <strain evidence="9 10">CCUG 51432</strain>
    </source>
</reference>
<dbReference type="Pfam" id="PF03830">
    <property type="entry name" value="PTSIIB_sorb"/>
    <property type="match status" value="1"/>
</dbReference>
<evidence type="ECO:0000256" key="3">
    <source>
        <dbReference type="ARBA" id="ARBA00022490"/>
    </source>
</evidence>
<keyword evidence="3" id="KW-0963">Cytoplasm</keyword>
<dbReference type="GO" id="GO:0009401">
    <property type="term" value="P:phosphoenolpyruvate-dependent sugar phosphotransferase system"/>
    <property type="evidence" value="ECO:0007669"/>
    <property type="project" value="UniProtKB-KW"/>
</dbReference>
<comment type="caution">
    <text evidence="9">The sequence shown here is derived from an EMBL/GenBank/DDBJ whole genome shotgun (WGS) entry which is preliminary data.</text>
</comment>
<dbReference type="GO" id="GO:0005737">
    <property type="term" value="C:cytoplasm"/>
    <property type="evidence" value="ECO:0007669"/>
    <property type="project" value="UniProtKB-SubCell"/>
</dbReference>
<name>A0A430AY79_9ENTE</name>
<evidence type="ECO:0000256" key="4">
    <source>
        <dbReference type="ARBA" id="ARBA00022597"/>
    </source>
</evidence>
<keyword evidence="6" id="KW-0598">Phosphotransferase system</keyword>
<evidence type="ECO:0000313" key="9">
    <source>
        <dbReference type="EMBL" id="RSU13030.1"/>
    </source>
</evidence>
<keyword evidence="5" id="KW-0808">Transferase</keyword>
<comment type="subcellular location">
    <subcellularLocation>
        <location evidence="1">Cytoplasm</location>
    </subcellularLocation>
</comment>
<dbReference type="CDD" id="cd00001">
    <property type="entry name" value="PTS_IIB_man"/>
    <property type="match status" value="1"/>
</dbReference>
<evidence type="ECO:0000256" key="2">
    <source>
        <dbReference type="ARBA" id="ARBA00022448"/>
    </source>
</evidence>
<evidence type="ECO:0000256" key="1">
    <source>
        <dbReference type="ARBA" id="ARBA00004496"/>
    </source>
</evidence>
<keyword evidence="4" id="KW-0762">Sugar transport</keyword>
<gene>
    <name evidence="9" type="ORF">CBF29_05005</name>
</gene>
<evidence type="ECO:0000313" key="10">
    <source>
        <dbReference type="Proteomes" id="UP000287605"/>
    </source>
</evidence>